<dbReference type="STRING" id="2018661.A0A2A2JKB0"/>
<proteinExistence type="inferred from homology"/>
<evidence type="ECO:0000313" key="10">
    <source>
        <dbReference type="Proteomes" id="UP000218231"/>
    </source>
</evidence>
<dbReference type="EMBL" id="LIAE01010387">
    <property type="protein sequence ID" value="PAV62061.1"/>
    <property type="molecule type" value="Genomic_DNA"/>
</dbReference>
<dbReference type="PANTHER" id="PTHR16166">
    <property type="entry name" value="VACUOLAR PROTEIN SORTING-ASSOCIATED PROTEIN VPS13"/>
    <property type="match status" value="1"/>
</dbReference>
<evidence type="ECO:0000259" key="8">
    <source>
        <dbReference type="Pfam" id="PF25037"/>
    </source>
</evidence>
<evidence type="ECO:0008006" key="11">
    <source>
        <dbReference type="Google" id="ProtNLM"/>
    </source>
</evidence>
<dbReference type="InterPro" id="IPR056748">
    <property type="entry name" value="VPS13-like_C"/>
</dbReference>
<evidence type="ECO:0000256" key="1">
    <source>
        <dbReference type="ARBA" id="ARBA00006545"/>
    </source>
</evidence>
<evidence type="ECO:0000256" key="4">
    <source>
        <dbReference type="SAM" id="MobiDB-lite"/>
    </source>
</evidence>
<comment type="similarity">
    <text evidence="1">Belongs to the VPS13 family.</text>
</comment>
<feature type="compositionally biased region" description="Basic and acidic residues" evidence="4">
    <location>
        <begin position="820"/>
        <end position="836"/>
    </location>
</feature>
<feature type="region of interest" description="Disordered" evidence="4">
    <location>
        <begin position="1003"/>
        <end position="1034"/>
    </location>
</feature>
<evidence type="ECO:0000256" key="2">
    <source>
        <dbReference type="ARBA" id="ARBA00022448"/>
    </source>
</evidence>
<keyword evidence="2" id="KW-0813">Transport</keyword>
<dbReference type="InterPro" id="IPR009543">
    <property type="entry name" value="VPS13_VAB"/>
</dbReference>
<feature type="region of interest" description="Disordered" evidence="4">
    <location>
        <begin position="814"/>
        <end position="836"/>
    </location>
</feature>
<feature type="region of interest" description="Disordered" evidence="4">
    <location>
        <begin position="1363"/>
        <end position="1392"/>
    </location>
</feature>
<dbReference type="GO" id="GO:0006869">
    <property type="term" value="P:lipid transport"/>
    <property type="evidence" value="ECO:0007669"/>
    <property type="project" value="UniProtKB-KW"/>
</dbReference>
<feature type="domain" description="Intermembrane lipid transfer protein VPS13-like C-terminal" evidence="8">
    <location>
        <begin position="3106"/>
        <end position="3224"/>
    </location>
</feature>
<organism evidence="9 10">
    <name type="scientific">Diploscapter pachys</name>
    <dbReference type="NCBI Taxonomy" id="2018661"/>
    <lineage>
        <taxon>Eukaryota</taxon>
        <taxon>Metazoa</taxon>
        <taxon>Ecdysozoa</taxon>
        <taxon>Nematoda</taxon>
        <taxon>Chromadorea</taxon>
        <taxon>Rhabditida</taxon>
        <taxon>Rhabditina</taxon>
        <taxon>Rhabditomorpha</taxon>
        <taxon>Rhabditoidea</taxon>
        <taxon>Rhabditidae</taxon>
        <taxon>Diploscapter</taxon>
    </lineage>
</organism>
<dbReference type="OrthoDB" id="428159at2759"/>
<dbReference type="Pfam" id="PF25036">
    <property type="entry name" value="VPS13_VAB"/>
    <property type="match status" value="1"/>
</dbReference>
<dbReference type="Pfam" id="PF25037">
    <property type="entry name" value="VPS13_C"/>
    <property type="match status" value="1"/>
</dbReference>
<feature type="domain" description="Chorein N-terminal" evidence="5">
    <location>
        <begin position="2"/>
        <end position="842"/>
    </location>
</feature>
<evidence type="ECO:0000259" key="5">
    <source>
        <dbReference type="Pfam" id="PF12624"/>
    </source>
</evidence>
<dbReference type="InterPro" id="IPR026847">
    <property type="entry name" value="VPS13"/>
</dbReference>
<accession>A0A2A2JKB0</accession>
<dbReference type="Pfam" id="PF25033">
    <property type="entry name" value="VPS13_M"/>
    <property type="match status" value="1"/>
</dbReference>
<evidence type="ECO:0000313" key="9">
    <source>
        <dbReference type="EMBL" id="PAV62061.1"/>
    </source>
</evidence>
<protein>
    <recommendedName>
        <fullName evidence="11">Vacuolar protein sorting-associated protein 13</fullName>
    </recommendedName>
</protein>
<evidence type="ECO:0000259" key="7">
    <source>
        <dbReference type="Pfam" id="PF25036"/>
    </source>
</evidence>
<feature type="domain" description="Vacuolar protein sorting-associated protein 13 VPS13 adaptor binding" evidence="7">
    <location>
        <begin position="2004"/>
        <end position="2522"/>
    </location>
</feature>
<reference evidence="9 10" key="1">
    <citation type="journal article" date="2017" name="Curr. Biol.">
        <title>Genome architecture and evolution of a unichromosomal asexual nematode.</title>
        <authorList>
            <person name="Fradin H."/>
            <person name="Zegar C."/>
            <person name="Gutwein M."/>
            <person name="Lucas J."/>
            <person name="Kovtun M."/>
            <person name="Corcoran D."/>
            <person name="Baugh L.R."/>
            <person name="Kiontke K."/>
            <person name="Gunsalus K."/>
            <person name="Fitch D.H."/>
            <person name="Piano F."/>
        </authorList>
    </citation>
    <scope>NUCLEOTIDE SEQUENCE [LARGE SCALE GENOMIC DNA]</scope>
    <source>
        <strain evidence="9">PF1309</strain>
    </source>
</reference>
<name>A0A2A2JKB0_9BILA</name>
<keyword evidence="10" id="KW-1185">Reference proteome</keyword>
<dbReference type="InterPro" id="IPR026854">
    <property type="entry name" value="VPS13_N"/>
</dbReference>
<feature type="domain" description="VPS13-like middle region" evidence="6">
    <location>
        <begin position="1073"/>
        <end position="1873"/>
    </location>
</feature>
<dbReference type="Proteomes" id="UP000218231">
    <property type="component" value="Unassembled WGS sequence"/>
</dbReference>
<comment type="caution">
    <text evidence="9">The sequence shown here is derived from an EMBL/GenBank/DDBJ whole genome shotgun (WGS) entry which is preliminary data.</text>
</comment>
<sequence length="3245" mass="363387">MVFESIVADLLNRFLGDFVENLNASQLNIGILGGDVKLEQLQVKETALDDFDLPIKLKYGYLSSLVLKIPWKNLYNEPVIANIDGLNLIVVPNKGVVYNEEKAKKNAADIKQKTLARLEEARKNRRKPPDPVADSFAEKMITQIIKNLQVTISNIHVRFEDKYTNRHRPFCMGVTMEKLDFQTTDSNWKPTIHKEAVKIIYKLVSLQNLAMYWNSDSKLISDLTDKDEIRKKLQETIHRGKGNPSGFKYILEPIQMQAHLKLNQKPENDGTDWKTPKIDLSVDMKSLSLAIGKFQYQDILLYLEGQERFQLAGQYLKHRPNLNEYKGHYKAWWKFAYTAILEEKVRRRRKNWSWPRMKAHRQLVREYKTAWVKHQTEKSLDSHTQEIIKKAEAGLDVFNVNVARHQAEVEIDRKGLTRLEDQPQGWVAWGKSWFGGSGSTGEQKKGNADDIASKFQEAMTPEEKAKLFEAIDYQENMPPTDYPKNFVENKVQFKLGETVVAVDGAVSLKFLQIETAVQMRPSAGAVNVIAGVRELQMDGCGTEMLRVADNSQPWLSFLLDTKPLKGDYDQLIRLAVSPVNLKYHAPAVNNAIEVFKPPESVKLNQILAAAMSRYEDVKARSATGLAHAVENRSKLVLDITVNPARIFVSEGGVFDKAKPTMVADLGKLTLKTVDSNEGHDLNQSKLDRLKEQAYDKFNMILSNVVIAYGEHFDKVVESLSEKESTLHFLKPTGLDIHVHKCSIDDLQLAKLRILGDLPDIVLSFSDKRLIMLAKLLLSIPKPPSEPEPDLLHEVPAVKDDVTLRSRAKMRTIMEAEEIDDGKTTEGKEKDEEKEKSMQQQVQLEVDLKLNQVGVIVSQDDKILCDISIRRMGCKLQMRTFDMVVDAELGSIHIVMPTFKSLNENRPHLYLIDNSESHGALMTLKFVQANPASPFFATEYKMTEQAIDFNFTTLTVALHQQGLMKMKAFAEELQGKLAELQSPEENKKLEIAMTDAGRKLSRRLSQSISSLANSPSDANVKLSRESRKRTTGEETVEDRSKVIKLRALGKITSLQLIIGKDSGVETKLTIALVDVAAKMTEKETAVSAALQAIQMEDKTPGALYSKLLSVVGDKTMLTFSMKQYQRTEEEKKKMLPTDIDMEVKLQLAQMRFVFVNLWLCRLMAWVAPFQNEAQRAAEAAQAIAAEKAAAAAENVKQMMESSPPRIQLDVTLESPQIIVPRSSNSLHALVVHLGKIGVANKIMGDKNHSKAVMDRMDVKLTDMQFGICRVKEHTMHIESTCNILKPLTFSIAVHRNLMFGVVKDIPEIAVDAQLPSIELEMSEDDYKTIMQTLSGNLAEGKDLLDEAVPPPPPAITQTVAAVEETDRGKMKSGDKSATPGAQSGRDRIASTGPPASEFTRILFQFTLSKISIVLYTGVSTTEVRDPKNAFASMRIEGLKLSGKILENTTLSVAISLDVFTMNDERKDKTKIHQLLDKKHGHEKERLLDLSFSQNEQQDKNIKLKMSAFFLCLCPEFLGCITRFFTVPPDHDQLPREEALQAKTKAAQQQTARANAAAAQQQPQGLITLDCNMQGVEVLLVEDSMRPESSQALVLSFNVKMSAEPNPELQTVKGGIEGLAIYSSYYAPSRRNEITYEMLKPMNIGIDMKMVPSTHETDVLLTMSKMEVRMSPSIIRLLSTVNAEFAKASAVEPSSDKSTSEVVKTRTYSNYWQQKPINFRKYWFFATPVAEEAVEDEAEEQPKQGDDPSTRGQRAVEKAKVEIERISFTLESGTETIPVPLIFLDIAISAQANSWSSALNATADMSMQMSYYNEALNVWEPVIEQVEMDDGSWERWSIRAVVNGRNKLDPDDTSPNMDVKVTAEKMLNVTVTKSFLSLLNKLSEVFASAAKQISPPLSRHLPGKSPFILLNDTGLIVRVLESDDIDVGGQTHGIEATHGSFVDLVLKKAPKADVTLERLNLEQEELRATLRLELDGAVRELTIGRAQKTPIYLPKYNEARKQWMVIAETSIENGRRLVHLVSHVQLFNHLSVPMELYSKRDTSLDLFGTVPPNESMHLAVPLLYSPTGEIFFKPAGDKFEVSYEALTWHKFVDKARQPLRCDLSDDNTKGFFFDTLIKQTDLDETSEKPSFAYDIHLHYPLVFHNVLPFSVHMTVPEEKTIESGDDITLQLITGHKFKLWLMYQDEKYVLDMPIPHEKSDLQVVALNTESGSEELLLGVHWTSEYGHLKLYLYAPFWLVNNTGLTLRHMEGSGGLLPGAKGCIPCRGSSTQSEEESSAVLHPADSNPIILPYPSDDLARKKKAKVQVEGASSFSEMFPLDTVGNPARVVCKGKDRDYEMTVDIQLCQSGLTKVVTFTPFYLVSNLGKTDIEVREEGLQEWTTISAEKVRNENVSLKKISSVHSSLLLLLFHSFKISVQCAPIWPKQSTAKKYICARYSGTTEESLMFPITENFETLSKIDSDVVGMQASVSTCESSVAIHLSPFLPGMTPVMVMNALKIPVTFGQKKHKKYKVEPNQYAHFTWESLLDERVLELEAGDWTGEDALVQNRYGDLQPVKNKRPYVYITSFLAGRQRMLLFTEDCDVAKTAFGSWEQDSVDMQAEISLQGFGLSVVDNVAAKEILYMAISSSDILWEEEVKKGRFKPLPIKVMEELEEKYQEGVTNKKQLNEYQKLANDNEINLETMIMKKKKKEFKIRRIFETGIWASYGKSAQRTRIHAKLNHLQIDNQLDACVFPRVLAVVPPPKSIVQDNAPKPFVEMSLLQRQTEYSSVAEIEYAHILIQEFAVQVDQGLIYALMELVANEIEKKPYGKEMFDEDMKMCHVDLVDTAKAYKSMKPKAFYNDLHISPLMIHLSFSQGGTSGSASGEMPIQSELFNVFIKSVGVTLTELQDVVFKLAFFERKCVFYSPDQLNAEIVAHYARQFIKQLYVLVLGLDIIGNPFGLVRDLSAGVEDLFYQPFQGAIQGPEEFAAGVALGVQSMFGHAVGGAAGAVGRITGTVGKGVAALTFDDEYQKKRQEELNRRPQTVGEGMARGVKGLGMGIVGGLSGIVTKPIEGAKQQGGIGFVKGVGKGLVGAVTRPVSGVVDFASTTMGTVKTVAGLAKEIGPLRPPRVIRSDKIIRPYAKEEAVGYKIFKDTDGGALVPTNQFITFTRITDKMVLIVTDKQLVVSKRTDLMGSWANDWIVEYDKIMPPEIVQNGLKIRFKEKKKGFLGIGSSEGKIITFHDLGVIQSIQQKILAAYNAAMQQ</sequence>
<dbReference type="GO" id="GO:0045053">
    <property type="term" value="P:protein retention in Golgi apparatus"/>
    <property type="evidence" value="ECO:0007669"/>
    <property type="project" value="TreeGrafter"/>
</dbReference>
<dbReference type="GO" id="GO:0006623">
    <property type="term" value="P:protein targeting to vacuole"/>
    <property type="evidence" value="ECO:0007669"/>
    <property type="project" value="TreeGrafter"/>
</dbReference>
<dbReference type="InterPro" id="IPR056747">
    <property type="entry name" value="VPS13-like_M"/>
</dbReference>
<feature type="compositionally biased region" description="Basic and acidic residues" evidence="4">
    <location>
        <begin position="1363"/>
        <end position="1373"/>
    </location>
</feature>
<evidence type="ECO:0000256" key="3">
    <source>
        <dbReference type="ARBA" id="ARBA00023055"/>
    </source>
</evidence>
<dbReference type="Pfam" id="PF12624">
    <property type="entry name" value="VPS13_N"/>
    <property type="match status" value="1"/>
</dbReference>
<evidence type="ECO:0000259" key="6">
    <source>
        <dbReference type="Pfam" id="PF25033"/>
    </source>
</evidence>
<feature type="compositionally biased region" description="Basic and acidic residues" evidence="4">
    <location>
        <begin position="1738"/>
        <end position="1753"/>
    </location>
</feature>
<dbReference type="PANTHER" id="PTHR16166:SF93">
    <property type="entry name" value="INTERMEMBRANE LIPID TRANSFER PROTEIN VPS13"/>
    <property type="match status" value="1"/>
</dbReference>
<gene>
    <name evidence="9" type="ORF">WR25_11522</name>
</gene>
<feature type="region of interest" description="Disordered" evidence="4">
    <location>
        <begin position="1732"/>
        <end position="1753"/>
    </location>
</feature>
<feature type="compositionally biased region" description="Basic and acidic residues" evidence="4">
    <location>
        <begin position="1021"/>
        <end position="1034"/>
    </location>
</feature>
<keyword evidence="3" id="KW-0445">Lipid transport</keyword>